<dbReference type="PANTHER" id="PTHR15375">
    <property type="entry name" value="ACTIVATOR OF S-PHASE KINASE-RELATED"/>
    <property type="match status" value="1"/>
</dbReference>
<name>A0AAD1WFY3_PELCU</name>
<accession>A0AAD1WFY3</accession>
<keyword evidence="1" id="KW-0479">Metal-binding</keyword>
<evidence type="ECO:0000256" key="2">
    <source>
        <dbReference type="ARBA" id="ARBA00022771"/>
    </source>
</evidence>
<dbReference type="SMART" id="SM00586">
    <property type="entry name" value="ZnF_DBF"/>
    <property type="match status" value="1"/>
</dbReference>
<evidence type="ECO:0000259" key="8">
    <source>
        <dbReference type="PROSITE" id="PS51265"/>
    </source>
</evidence>
<dbReference type="InterPro" id="IPR001357">
    <property type="entry name" value="BRCT_dom"/>
</dbReference>
<dbReference type="InterPro" id="IPR006572">
    <property type="entry name" value="Znf_DBF"/>
</dbReference>
<dbReference type="GO" id="GO:0010571">
    <property type="term" value="P:positive regulation of nuclear cell cycle DNA replication"/>
    <property type="evidence" value="ECO:0007669"/>
    <property type="project" value="TreeGrafter"/>
</dbReference>
<dbReference type="GO" id="GO:0008270">
    <property type="term" value="F:zinc ion binding"/>
    <property type="evidence" value="ECO:0007669"/>
    <property type="project" value="UniProtKB-KW"/>
</dbReference>
<evidence type="ECO:0000313" key="10">
    <source>
        <dbReference type="Proteomes" id="UP001295444"/>
    </source>
</evidence>
<dbReference type="InterPro" id="IPR036420">
    <property type="entry name" value="BRCT_dom_sf"/>
</dbReference>
<evidence type="ECO:0000313" key="9">
    <source>
        <dbReference type="EMBL" id="CAH2302639.1"/>
    </source>
</evidence>
<dbReference type="GO" id="GO:1901987">
    <property type="term" value="P:regulation of cell cycle phase transition"/>
    <property type="evidence" value="ECO:0007669"/>
    <property type="project" value="TreeGrafter"/>
</dbReference>
<feature type="compositionally biased region" description="Polar residues" evidence="6">
    <location>
        <begin position="214"/>
        <end position="229"/>
    </location>
</feature>
<dbReference type="GO" id="GO:0003676">
    <property type="term" value="F:nucleic acid binding"/>
    <property type="evidence" value="ECO:0007669"/>
    <property type="project" value="InterPro"/>
</dbReference>
<keyword evidence="2 5" id="KW-0863">Zinc-finger</keyword>
<keyword evidence="10" id="KW-1185">Reference proteome</keyword>
<dbReference type="Gene3D" id="6.10.250.3410">
    <property type="entry name" value="DBF zinc finger"/>
    <property type="match status" value="1"/>
</dbReference>
<dbReference type="InterPro" id="IPR051590">
    <property type="entry name" value="Replication_Regulatory_Kinase"/>
</dbReference>
<dbReference type="GO" id="GO:0031431">
    <property type="term" value="C:Dbf4-dependent protein kinase complex"/>
    <property type="evidence" value="ECO:0007669"/>
    <property type="project" value="TreeGrafter"/>
</dbReference>
<evidence type="ECO:0000256" key="6">
    <source>
        <dbReference type="SAM" id="MobiDB-lite"/>
    </source>
</evidence>
<dbReference type="PROSITE" id="PS51265">
    <property type="entry name" value="ZF_DBF4"/>
    <property type="match status" value="1"/>
</dbReference>
<reference evidence="9" key="1">
    <citation type="submission" date="2022-03" db="EMBL/GenBank/DDBJ databases">
        <authorList>
            <person name="Alioto T."/>
            <person name="Alioto T."/>
            <person name="Gomez Garrido J."/>
        </authorList>
    </citation>
    <scope>NUCLEOTIDE SEQUENCE</scope>
</reference>
<proteinExistence type="predicted"/>
<dbReference type="EMBL" id="OW240917">
    <property type="protein sequence ID" value="CAH2302639.1"/>
    <property type="molecule type" value="Genomic_DNA"/>
</dbReference>
<feature type="domain" description="DBF4-type" evidence="8">
    <location>
        <begin position="246"/>
        <end position="295"/>
    </location>
</feature>
<dbReference type="Proteomes" id="UP001295444">
    <property type="component" value="Chromosome 06"/>
</dbReference>
<gene>
    <name evidence="9" type="ORF">PECUL_23A009042</name>
</gene>
<dbReference type="AlphaFoldDB" id="A0AAD1WFY3"/>
<feature type="domain" description="BRCT" evidence="7">
    <location>
        <begin position="22"/>
        <end position="85"/>
    </location>
</feature>
<protein>
    <submittedName>
        <fullName evidence="9">DBF4 homolog B</fullName>
    </submittedName>
</protein>
<dbReference type="FunFam" id="6.10.250.3410:FF:000001">
    <property type="entry name" value="Protein DBF4 homolog A"/>
    <property type="match status" value="1"/>
</dbReference>
<organism evidence="9 10">
    <name type="scientific">Pelobates cultripes</name>
    <name type="common">Western spadefoot toad</name>
    <dbReference type="NCBI Taxonomy" id="61616"/>
    <lineage>
        <taxon>Eukaryota</taxon>
        <taxon>Metazoa</taxon>
        <taxon>Chordata</taxon>
        <taxon>Craniata</taxon>
        <taxon>Vertebrata</taxon>
        <taxon>Euteleostomi</taxon>
        <taxon>Amphibia</taxon>
        <taxon>Batrachia</taxon>
        <taxon>Anura</taxon>
        <taxon>Pelobatoidea</taxon>
        <taxon>Pelobatidae</taxon>
        <taxon>Pelobates</taxon>
    </lineage>
</organism>
<dbReference type="GO" id="GO:0043539">
    <property type="term" value="F:protein serine/threonine kinase activator activity"/>
    <property type="evidence" value="ECO:0007669"/>
    <property type="project" value="TreeGrafter"/>
</dbReference>
<comment type="subunit">
    <text evidence="4">Forms a complex with cdc7.</text>
</comment>
<evidence type="ECO:0000259" key="7">
    <source>
        <dbReference type="PROSITE" id="PS50172"/>
    </source>
</evidence>
<evidence type="ECO:0000256" key="1">
    <source>
        <dbReference type="ARBA" id="ARBA00022723"/>
    </source>
</evidence>
<dbReference type="Pfam" id="PF00533">
    <property type="entry name" value="BRCT"/>
    <property type="match status" value="1"/>
</dbReference>
<dbReference type="SUPFAM" id="SSF52113">
    <property type="entry name" value="BRCT domain"/>
    <property type="match status" value="1"/>
</dbReference>
<dbReference type="Pfam" id="PF07535">
    <property type="entry name" value="zf-DBF"/>
    <property type="match status" value="1"/>
</dbReference>
<evidence type="ECO:0000256" key="5">
    <source>
        <dbReference type="PROSITE-ProRule" id="PRU00600"/>
    </source>
</evidence>
<feature type="region of interest" description="Disordered" evidence="6">
    <location>
        <begin position="214"/>
        <end position="243"/>
    </location>
</feature>
<sequence>MADPNSIQTGQKEHMEQWLPLDMKRNFNGCSFSGKSFYLDLLPNKQTDILTKAIVQLGGVIESFLSRDITYVVTGNKKLSGYARKDSAATKGTSNSRCQTSGGIESAQYSRGKQLLKKAMQSQERNNVLTNACSWGVSIVHVDEILEYIECLGRHSTNGINTKANKGKGNGCTKPSHKVAKLKSPFLKIEDHSRLYRPIHSTFSSFPEISFVSSDRSPFQTAQTRNSTRPGRDPGEQEEGERVLQAQRRRGYCECCEKMFSKLDEHLAGEQHCKFALNPSHYTVIENLVAKLSFDFMELPRGVVPSMDCRSEQGELEWPSLDTEQTMKEVTTLEPVREINVSKAAVEDICPEVAPIDQPVYEKLEEAAVLNWNVMELVNVELEANSTKFAELFTQTMDGASVEFQDHNMVVQAERTEDNIESKLHIPCSNENLEDSKLPLTFLDLQPPVLSFPLGNTIAPSFVRMLLEDHAAVHKPPRIDPAVDSKTDLTKEPLLSVMGNSHTYLDNAWALTKIGFPTWYQNQVEHPFTSICKPFDPLILSPLPCGSWLLPLTTTSQPASNETVKSTETSQDVEPLVARTYCRKTKRKFCGSPYPPPAKRQSYTCQPAYTQTVAIPMFMGLWNGGDQIPIPVWADWTKWDSNELTGGSSTHSFPCFQPKLDADNVSSELDWDVLLPSRQNPPQQNQHYGHLRTVQVDLNQSWYGKQLCSVLADN</sequence>
<evidence type="ECO:0000256" key="4">
    <source>
        <dbReference type="ARBA" id="ARBA00062878"/>
    </source>
</evidence>
<keyword evidence="3" id="KW-0862">Zinc</keyword>
<dbReference type="PROSITE" id="PS50172">
    <property type="entry name" value="BRCT"/>
    <property type="match status" value="1"/>
</dbReference>
<dbReference type="InterPro" id="IPR038545">
    <property type="entry name" value="Znf_DBF_sf"/>
</dbReference>
<dbReference type="PANTHER" id="PTHR15375:SF24">
    <property type="entry name" value="PROTEIN DBF4 HOMOLOG B"/>
    <property type="match status" value="1"/>
</dbReference>
<evidence type="ECO:0000256" key="3">
    <source>
        <dbReference type="ARBA" id="ARBA00022833"/>
    </source>
</evidence>